<organism evidence="6 7">
    <name type="scientific">Nocardia aobensis</name>
    <dbReference type="NCBI Taxonomy" id="257277"/>
    <lineage>
        <taxon>Bacteria</taxon>
        <taxon>Bacillati</taxon>
        <taxon>Actinomycetota</taxon>
        <taxon>Actinomycetes</taxon>
        <taxon>Mycobacteriales</taxon>
        <taxon>Nocardiaceae</taxon>
        <taxon>Nocardia</taxon>
    </lineage>
</organism>
<name>A0ABW6P9N4_9NOCA</name>
<protein>
    <submittedName>
        <fullName evidence="6">TIGR03619 family F420-dependent LLM class oxidoreductase</fullName>
        <ecNumber evidence="6">1.-.-.-</ecNumber>
    </submittedName>
</protein>
<dbReference type="InterPro" id="IPR019921">
    <property type="entry name" value="Lucif-like_OxRdtase_Rv2161c"/>
</dbReference>
<dbReference type="InterPro" id="IPR050172">
    <property type="entry name" value="SsuD_RutA_monooxygenase"/>
</dbReference>
<dbReference type="NCBIfam" id="TIGR03619">
    <property type="entry name" value="F420_Rv2161c"/>
    <property type="match status" value="1"/>
</dbReference>
<dbReference type="PANTHER" id="PTHR42847:SF4">
    <property type="entry name" value="ALKANESULFONATE MONOOXYGENASE-RELATED"/>
    <property type="match status" value="1"/>
</dbReference>
<accession>A0ABW6P9N4</accession>
<evidence type="ECO:0000256" key="3">
    <source>
        <dbReference type="ARBA" id="ARBA00023002"/>
    </source>
</evidence>
<dbReference type="PANTHER" id="PTHR42847">
    <property type="entry name" value="ALKANESULFONATE MONOOXYGENASE"/>
    <property type="match status" value="1"/>
</dbReference>
<reference evidence="6 7" key="1">
    <citation type="submission" date="2024-10" db="EMBL/GenBank/DDBJ databases">
        <title>The Natural Products Discovery Center: Release of the First 8490 Sequenced Strains for Exploring Actinobacteria Biosynthetic Diversity.</title>
        <authorList>
            <person name="Kalkreuter E."/>
            <person name="Kautsar S.A."/>
            <person name="Yang D."/>
            <person name="Bader C.D."/>
            <person name="Teijaro C.N."/>
            <person name="Fluegel L."/>
            <person name="Davis C.M."/>
            <person name="Simpson J.R."/>
            <person name="Lauterbach L."/>
            <person name="Steele A.D."/>
            <person name="Gui C."/>
            <person name="Meng S."/>
            <person name="Li G."/>
            <person name="Viehrig K."/>
            <person name="Ye F."/>
            <person name="Su P."/>
            <person name="Kiefer A.F."/>
            <person name="Nichols A."/>
            <person name="Cepeda A.J."/>
            <person name="Yan W."/>
            <person name="Fan B."/>
            <person name="Jiang Y."/>
            <person name="Adhikari A."/>
            <person name="Zheng C.-J."/>
            <person name="Schuster L."/>
            <person name="Cowan T.M."/>
            <person name="Smanski M.J."/>
            <person name="Chevrette M.G."/>
            <person name="De Carvalho L.P.S."/>
            <person name="Shen B."/>
        </authorList>
    </citation>
    <scope>NUCLEOTIDE SEQUENCE [LARGE SCALE GENOMIC DNA]</scope>
    <source>
        <strain evidence="6 7">NPDC004119</strain>
    </source>
</reference>
<dbReference type="GO" id="GO:0016491">
    <property type="term" value="F:oxidoreductase activity"/>
    <property type="evidence" value="ECO:0007669"/>
    <property type="project" value="UniProtKB-KW"/>
</dbReference>
<evidence type="ECO:0000256" key="1">
    <source>
        <dbReference type="ARBA" id="ARBA00022630"/>
    </source>
</evidence>
<dbReference type="InterPro" id="IPR011251">
    <property type="entry name" value="Luciferase-like_dom"/>
</dbReference>
<keyword evidence="1" id="KW-0285">Flavoprotein</keyword>
<keyword evidence="4" id="KW-0503">Monooxygenase</keyword>
<dbReference type="InterPro" id="IPR036661">
    <property type="entry name" value="Luciferase-like_sf"/>
</dbReference>
<keyword evidence="3 6" id="KW-0560">Oxidoreductase</keyword>
<evidence type="ECO:0000256" key="2">
    <source>
        <dbReference type="ARBA" id="ARBA00022643"/>
    </source>
</evidence>
<evidence type="ECO:0000256" key="4">
    <source>
        <dbReference type="ARBA" id="ARBA00023033"/>
    </source>
</evidence>
<dbReference type="Gene3D" id="3.20.20.30">
    <property type="entry name" value="Luciferase-like domain"/>
    <property type="match status" value="1"/>
</dbReference>
<keyword evidence="7" id="KW-1185">Reference proteome</keyword>
<proteinExistence type="predicted"/>
<comment type="caution">
    <text evidence="6">The sequence shown here is derived from an EMBL/GenBank/DDBJ whole genome shotgun (WGS) entry which is preliminary data.</text>
</comment>
<gene>
    <name evidence="6" type="ORF">ACFYU5_25965</name>
</gene>
<dbReference type="Pfam" id="PF00296">
    <property type="entry name" value="Bac_luciferase"/>
    <property type="match status" value="1"/>
</dbReference>
<sequence>MSAATRTPTVGITIPFFDHQSDYATILEVARRSEECGYDSVWMADHLSRPSPQGGSRWFDVVTLLSNIAAHCPRIAIGTDILVVPYRHPILAAKMLATLDVVSGGRLTVGTGVGYIEEEFEDLGGPFAERGPYTTECIQIWKKIWAGGTISHRGKFFEFDGVVSDHVPVQRPGPPVWIGGSVPATLRRVVEVGDGWHPIFLPLDQVESKTRQLKDMADRAGRTQPITLSYSAGFGSVGPDSASSAGRPPLTGPIDDVRRDIDRLIELGFTNIVFRFGSTSASNEHVLRQIELVAEHILPRL</sequence>
<dbReference type="Proteomes" id="UP001601442">
    <property type="component" value="Unassembled WGS sequence"/>
</dbReference>
<dbReference type="EMBL" id="JBIAMT010000005">
    <property type="protein sequence ID" value="MFF0499872.1"/>
    <property type="molecule type" value="Genomic_DNA"/>
</dbReference>
<dbReference type="RefSeq" id="WP_387398715.1">
    <property type="nucleotide sequence ID" value="NZ_JBIAMT010000005.1"/>
</dbReference>
<evidence type="ECO:0000313" key="7">
    <source>
        <dbReference type="Proteomes" id="UP001601442"/>
    </source>
</evidence>
<evidence type="ECO:0000259" key="5">
    <source>
        <dbReference type="Pfam" id="PF00296"/>
    </source>
</evidence>
<keyword evidence="2" id="KW-0288">FMN</keyword>
<feature type="domain" description="Luciferase-like" evidence="5">
    <location>
        <begin position="20"/>
        <end position="230"/>
    </location>
</feature>
<dbReference type="EC" id="1.-.-.-" evidence="6"/>
<dbReference type="SUPFAM" id="SSF51679">
    <property type="entry name" value="Bacterial luciferase-like"/>
    <property type="match status" value="1"/>
</dbReference>
<evidence type="ECO:0000313" key="6">
    <source>
        <dbReference type="EMBL" id="MFF0499872.1"/>
    </source>
</evidence>